<feature type="domain" description="Aminoglycoside phosphotransferase" evidence="1">
    <location>
        <begin position="39"/>
        <end position="236"/>
    </location>
</feature>
<dbReference type="Pfam" id="PF01636">
    <property type="entry name" value="APH"/>
    <property type="match status" value="1"/>
</dbReference>
<accession>A0A933L4R2</accession>
<dbReference type="PANTHER" id="PTHR21310">
    <property type="entry name" value="AMINOGLYCOSIDE PHOSPHOTRANSFERASE-RELATED-RELATED"/>
    <property type="match status" value="1"/>
</dbReference>
<name>A0A933L4R2_9HYPH</name>
<dbReference type="Proteomes" id="UP000782610">
    <property type="component" value="Unassembled WGS sequence"/>
</dbReference>
<dbReference type="Gene3D" id="3.90.1200.10">
    <property type="match status" value="1"/>
</dbReference>
<evidence type="ECO:0000313" key="2">
    <source>
        <dbReference type="EMBL" id="MBI4922315.1"/>
    </source>
</evidence>
<gene>
    <name evidence="2" type="ORF">HY834_11240</name>
</gene>
<sequence length="290" mass="32042">MTEVSAAQRAAIAAVRPELAAVAMVLHNAGWDCDAIEAGDSIFKFPKRASALPGLRREARLLGLIRPQVRIAVPDMRLHEAPTLFSEHVKIPGQMLETPQYDELTDAQRHAVATKLAEFYADIHAIPRAEAVAAGAEPDPGWAPLERIMELAETKLPPALHDFARRVLAAYAALVPDEPIFGYFDGHGWNMAFDHARGVLNGIYDFADAGTGPRHQDLSYSSFVSPDLTERIIDVYEPLARVAIDRRRVALHTAVQRLAELGGVSRSIEWFIANVVAWHDYMQGRAELRV</sequence>
<dbReference type="AlphaFoldDB" id="A0A933L4R2"/>
<evidence type="ECO:0000313" key="3">
    <source>
        <dbReference type="Proteomes" id="UP000782610"/>
    </source>
</evidence>
<dbReference type="SUPFAM" id="SSF56112">
    <property type="entry name" value="Protein kinase-like (PK-like)"/>
    <property type="match status" value="1"/>
</dbReference>
<dbReference type="InterPro" id="IPR051678">
    <property type="entry name" value="AGP_Transferase"/>
</dbReference>
<dbReference type="PANTHER" id="PTHR21310:SF15">
    <property type="entry name" value="AMINOGLYCOSIDE PHOSPHOTRANSFERASE DOMAIN-CONTAINING PROTEIN"/>
    <property type="match status" value="1"/>
</dbReference>
<organism evidence="2 3">
    <name type="scientific">Devosia nanyangense</name>
    <dbReference type="NCBI Taxonomy" id="1228055"/>
    <lineage>
        <taxon>Bacteria</taxon>
        <taxon>Pseudomonadati</taxon>
        <taxon>Pseudomonadota</taxon>
        <taxon>Alphaproteobacteria</taxon>
        <taxon>Hyphomicrobiales</taxon>
        <taxon>Devosiaceae</taxon>
        <taxon>Devosia</taxon>
    </lineage>
</organism>
<dbReference type="InterPro" id="IPR002575">
    <property type="entry name" value="Aminoglycoside_PTrfase"/>
</dbReference>
<dbReference type="EMBL" id="JACRAF010000030">
    <property type="protein sequence ID" value="MBI4922315.1"/>
    <property type="molecule type" value="Genomic_DNA"/>
</dbReference>
<dbReference type="InterPro" id="IPR011009">
    <property type="entry name" value="Kinase-like_dom_sf"/>
</dbReference>
<evidence type="ECO:0000259" key="1">
    <source>
        <dbReference type="Pfam" id="PF01636"/>
    </source>
</evidence>
<reference evidence="2" key="1">
    <citation type="submission" date="2020-07" db="EMBL/GenBank/DDBJ databases">
        <title>Huge and variable diversity of episymbiotic CPR bacteria and DPANN archaea in groundwater ecosystems.</title>
        <authorList>
            <person name="He C.Y."/>
            <person name="Keren R."/>
            <person name="Whittaker M."/>
            <person name="Farag I.F."/>
            <person name="Doudna J."/>
            <person name="Cate J.H.D."/>
            <person name="Banfield J.F."/>
        </authorList>
    </citation>
    <scope>NUCLEOTIDE SEQUENCE</scope>
    <source>
        <strain evidence="2">NC_groundwater_1586_Pr3_B-0.1um_66_15</strain>
    </source>
</reference>
<dbReference type="Gene3D" id="3.30.200.20">
    <property type="entry name" value="Phosphorylase Kinase, domain 1"/>
    <property type="match status" value="1"/>
</dbReference>
<proteinExistence type="predicted"/>
<comment type="caution">
    <text evidence="2">The sequence shown here is derived from an EMBL/GenBank/DDBJ whole genome shotgun (WGS) entry which is preliminary data.</text>
</comment>
<protein>
    <submittedName>
        <fullName evidence="2">Aminoglycoside phosphotransferase family protein</fullName>
    </submittedName>
</protein>